<keyword evidence="2" id="KW-0288">FMN</keyword>
<reference evidence="5" key="1">
    <citation type="submission" date="2017-09" db="EMBL/GenBank/DDBJ databases">
        <authorList>
            <person name="Varghese N."/>
            <person name="Submissions S."/>
        </authorList>
    </citation>
    <scope>NUCLEOTIDE SEQUENCE [LARGE SCALE GENOMIC DNA]</scope>
    <source>
        <strain evidence="5">MSL47</strain>
    </source>
</reference>
<sequence>MKIAILNGSPKGQTSVTMQYVKYLEENFSDHQFKYFNVSNQIVKLEDSKEEFDTLMQSILECDLVFWAFPLYVYLVHSEYKRFIELIFESDYVKDFKGKYSASLSTSVNFFDHTAHNYIQAISEDLEMNFISSFSAKMYDLLAEENREKLNYFFKEIVNTASNNRRTSKRFSRIDKKVLEYNPTLPTDQPKIANRTENILIICDYYDSDTNLGRMVDRFKSFFTQSPELIDLSKEDIKGGCLGCLKCAYDNSCAYDNQDAIRGIYEGKIQQADIIVFAVTIKDRYLSALFKRFIDRRFFKTHQPHLVGKQVAYLISGVISQNNNIDEIIRTSTEFDQANLVDIIADEYNDMAVIDELLYSAAKRLVELSRENFIAPMTCRGVSAYKIFRDEIWGDLRFPFRADHIYYKKNKLYDFPQKNWKQRFINLFANFFYKVPFIRREIQKNMRKHMIRGFERL</sequence>
<evidence type="ECO:0000256" key="1">
    <source>
        <dbReference type="ARBA" id="ARBA00022630"/>
    </source>
</evidence>
<evidence type="ECO:0000256" key="2">
    <source>
        <dbReference type="ARBA" id="ARBA00022643"/>
    </source>
</evidence>
<evidence type="ECO:0000313" key="4">
    <source>
        <dbReference type="EMBL" id="SNY17044.1"/>
    </source>
</evidence>
<dbReference type="SUPFAM" id="SSF52218">
    <property type="entry name" value="Flavoproteins"/>
    <property type="match status" value="2"/>
</dbReference>
<dbReference type="OrthoDB" id="5410524at2"/>
<dbReference type="Proteomes" id="UP000219573">
    <property type="component" value="Unassembled WGS sequence"/>
</dbReference>
<evidence type="ECO:0000313" key="5">
    <source>
        <dbReference type="Proteomes" id="UP000219573"/>
    </source>
</evidence>
<dbReference type="RefSeq" id="WP_097016711.1">
    <property type="nucleotide sequence ID" value="NZ_OBDZ01000004.1"/>
</dbReference>
<feature type="domain" description="NADPH-dependent FMN reductase-like" evidence="3">
    <location>
        <begin position="199"/>
        <end position="322"/>
    </location>
</feature>
<dbReference type="PANTHER" id="PTHR43278">
    <property type="entry name" value="NAD(P)H-DEPENDENT FMN-CONTAINING OXIDOREDUCTASE YWQN-RELATED"/>
    <property type="match status" value="1"/>
</dbReference>
<keyword evidence="5" id="KW-1185">Reference proteome</keyword>
<gene>
    <name evidence="4" type="ORF">SAMN06265827_10462</name>
</gene>
<evidence type="ECO:0000259" key="3">
    <source>
        <dbReference type="Pfam" id="PF03358"/>
    </source>
</evidence>
<dbReference type="EMBL" id="OBDZ01000004">
    <property type="protein sequence ID" value="SNY17044.1"/>
    <property type="molecule type" value="Genomic_DNA"/>
</dbReference>
<dbReference type="PANTHER" id="PTHR43278:SF4">
    <property type="entry name" value="NAD(P)H-DEPENDENT FMN-CONTAINING OXIDOREDUCTASE YWQN-RELATED"/>
    <property type="match status" value="1"/>
</dbReference>
<dbReference type="Pfam" id="PF03358">
    <property type="entry name" value="FMN_red"/>
    <property type="match status" value="2"/>
</dbReference>
<proteinExistence type="predicted"/>
<organism evidence="4 5">
    <name type="scientific">Orenia metallireducens</name>
    <dbReference type="NCBI Taxonomy" id="1413210"/>
    <lineage>
        <taxon>Bacteria</taxon>
        <taxon>Bacillati</taxon>
        <taxon>Bacillota</taxon>
        <taxon>Clostridia</taxon>
        <taxon>Halanaerobiales</taxon>
        <taxon>Halobacteroidaceae</taxon>
        <taxon>Orenia</taxon>
    </lineage>
</organism>
<dbReference type="AlphaFoldDB" id="A0A285G1V6"/>
<accession>A0A285G1V6</accession>
<dbReference type="InterPro" id="IPR051796">
    <property type="entry name" value="ISF_SsuE-like"/>
</dbReference>
<keyword evidence="1" id="KW-0285">Flavoprotein</keyword>
<dbReference type="InterPro" id="IPR029039">
    <property type="entry name" value="Flavoprotein-like_sf"/>
</dbReference>
<feature type="domain" description="NADPH-dependent FMN reductase-like" evidence="3">
    <location>
        <begin position="1"/>
        <end position="109"/>
    </location>
</feature>
<dbReference type="InterPro" id="IPR005025">
    <property type="entry name" value="FMN_Rdtase-like_dom"/>
</dbReference>
<dbReference type="GO" id="GO:0016491">
    <property type="term" value="F:oxidoreductase activity"/>
    <property type="evidence" value="ECO:0007669"/>
    <property type="project" value="InterPro"/>
</dbReference>
<protein>
    <submittedName>
        <fullName evidence="4">NADPH-dependent FMN reductase</fullName>
    </submittedName>
</protein>
<name>A0A285G1V6_9FIRM</name>
<dbReference type="Gene3D" id="3.40.50.360">
    <property type="match status" value="2"/>
</dbReference>